<dbReference type="FunFam" id="3.30.30.30:FF:000005">
    <property type="entry name" value="Heat shock protein ssb1"/>
    <property type="match status" value="1"/>
</dbReference>
<keyword evidence="2" id="KW-0547">Nucleotide-binding</keyword>
<dbReference type="GO" id="GO:0140662">
    <property type="term" value="F:ATP-dependent protein folding chaperone"/>
    <property type="evidence" value="ECO:0007669"/>
    <property type="project" value="InterPro"/>
</dbReference>
<comment type="caution">
    <text evidence="4">The sequence shown here is derived from an EMBL/GenBank/DDBJ whole genome shotgun (WGS) entry which is preliminary data.</text>
</comment>
<dbReference type="Pfam" id="PF00012">
    <property type="entry name" value="HSP70"/>
    <property type="match status" value="1"/>
</dbReference>
<protein>
    <submittedName>
        <fullName evidence="4">Heat shock cognate 70 kDa protein-like</fullName>
    </submittedName>
</protein>
<dbReference type="Gene3D" id="3.90.640.10">
    <property type="entry name" value="Actin, Chain A, domain 4"/>
    <property type="match status" value="1"/>
</dbReference>
<accession>A0A5N5F5J8</accession>
<keyword evidence="3" id="KW-0067">ATP-binding</keyword>
<evidence type="ECO:0000313" key="5">
    <source>
        <dbReference type="Proteomes" id="UP000327157"/>
    </source>
</evidence>
<dbReference type="GO" id="GO:0005788">
    <property type="term" value="C:endoplasmic reticulum lumen"/>
    <property type="evidence" value="ECO:0007669"/>
    <property type="project" value="UniProtKB-SubCell"/>
</dbReference>
<dbReference type="InterPro" id="IPR043129">
    <property type="entry name" value="ATPase_NBD"/>
</dbReference>
<reference evidence="4 5" key="1">
    <citation type="submission" date="2019-09" db="EMBL/GenBank/DDBJ databases">
        <authorList>
            <person name="Ou C."/>
        </authorList>
    </citation>
    <scope>NUCLEOTIDE SEQUENCE [LARGE SCALE GENOMIC DNA]</scope>
    <source>
        <strain evidence="4">S2</strain>
        <tissue evidence="4">Leaf</tissue>
    </source>
</reference>
<dbReference type="AlphaFoldDB" id="A0A5N5F5J8"/>
<dbReference type="SUPFAM" id="SSF53067">
    <property type="entry name" value="Actin-like ATPase domain"/>
    <property type="match status" value="2"/>
</dbReference>
<proteinExistence type="predicted"/>
<comment type="subcellular location">
    <subcellularLocation>
        <location evidence="1">Endoplasmic reticulum lumen</location>
    </subcellularLocation>
</comment>
<name>A0A5N5F5J8_9ROSA</name>
<dbReference type="OrthoDB" id="3789372at2759"/>
<dbReference type="Proteomes" id="UP000327157">
    <property type="component" value="Chromosome 1"/>
</dbReference>
<reference evidence="4 5" key="3">
    <citation type="submission" date="2019-11" db="EMBL/GenBank/DDBJ databases">
        <title>A de novo genome assembly of a pear dwarfing rootstock.</title>
        <authorList>
            <person name="Wang F."/>
            <person name="Wang J."/>
            <person name="Li S."/>
            <person name="Zhang Y."/>
            <person name="Fang M."/>
            <person name="Ma L."/>
            <person name="Zhao Y."/>
            <person name="Jiang S."/>
        </authorList>
    </citation>
    <scope>NUCLEOTIDE SEQUENCE [LARGE SCALE GENOMIC DNA]</scope>
    <source>
        <strain evidence="4">S2</strain>
        <tissue evidence="4">Leaf</tissue>
    </source>
</reference>
<evidence type="ECO:0000256" key="3">
    <source>
        <dbReference type="ARBA" id="ARBA00022840"/>
    </source>
</evidence>
<gene>
    <name evidence="4" type="ORF">D8674_001157</name>
</gene>
<keyword evidence="5" id="KW-1185">Reference proteome</keyword>
<dbReference type="FunFam" id="3.90.640.10:FF:000003">
    <property type="entry name" value="Molecular chaperone DnaK"/>
    <property type="match status" value="1"/>
</dbReference>
<dbReference type="EMBL" id="SMOL01000768">
    <property type="protein sequence ID" value="KAB2598237.1"/>
    <property type="molecule type" value="Genomic_DNA"/>
</dbReference>
<dbReference type="InterPro" id="IPR013126">
    <property type="entry name" value="Hsp_70_fam"/>
</dbReference>
<dbReference type="Gene3D" id="3.30.420.40">
    <property type="match status" value="1"/>
</dbReference>
<reference evidence="5" key="2">
    <citation type="submission" date="2019-10" db="EMBL/GenBank/DDBJ databases">
        <title>A de novo genome assembly of a pear dwarfing rootstock.</title>
        <authorList>
            <person name="Wang F."/>
            <person name="Wang J."/>
            <person name="Li S."/>
            <person name="Zhang Y."/>
            <person name="Fang M."/>
            <person name="Ma L."/>
            <person name="Zhao Y."/>
            <person name="Jiang S."/>
        </authorList>
    </citation>
    <scope>NUCLEOTIDE SEQUENCE [LARGE SCALE GENOMIC DNA]</scope>
</reference>
<organism evidence="4 5">
    <name type="scientific">Pyrus ussuriensis x Pyrus communis</name>
    <dbReference type="NCBI Taxonomy" id="2448454"/>
    <lineage>
        <taxon>Eukaryota</taxon>
        <taxon>Viridiplantae</taxon>
        <taxon>Streptophyta</taxon>
        <taxon>Embryophyta</taxon>
        <taxon>Tracheophyta</taxon>
        <taxon>Spermatophyta</taxon>
        <taxon>Magnoliopsida</taxon>
        <taxon>eudicotyledons</taxon>
        <taxon>Gunneridae</taxon>
        <taxon>Pentapetalae</taxon>
        <taxon>rosids</taxon>
        <taxon>fabids</taxon>
        <taxon>Rosales</taxon>
        <taxon>Rosaceae</taxon>
        <taxon>Amygdaloideae</taxon>
        <taxon>Maleae</taxon>
        <taxon>Pyrus</taxon>
    </lineage>
</organism>
<evidence type="ECO:0000313" key="4">
    <source>
        <dbReference type="EMBL" id="KAB2598237.1"/>
    </source>
</evidence>
<dbReference type="PRINTS" id="PR00301">
    <property type="entry name" value="HEATSHOCK70"/>
</dbReference>
<dbReference type="FunFam" id="3.30.420.40:FF:000026">
    <property type="entry name" value="Heat shock protein 70"/>
    <property type="match status" value="1"/>
</dbReference>
<dbReference type="GO" id="GO:0005524">
    <property type="term" value="F:ATP binding"/>
    <property type="evidence" value="ECO:0007669"/>
    <property type="project" value="UniProtKB-KW"/>
</dbReference>
<dbReference type="PANTHER" id="PTHR19375">
    <property type="entry name" value="HEAT SHOCK PROTEIN 70KDA"/>
    <property type="match status" value="1"/>
</dbReference>
<evidence type="ECO:0000256" key="2">
    <source>
        <dbReference type="ARBA" id="ARBA00022741"/>
    </source>
</evidence>
<sequence length="303" mass="33371">MAGKDEAAGHAIGNDLGTTYSCVAVWQYDHVEIIVSDQGNRTTPSYVAFTNTERLIGDGAFNQVIKNPTNTIFNTKRIIGRRFTDECVQNNIKHWPFKVIGGPSDKPMIVVTYKGVEKQFSAEEISSMILVKMREIAEAYLAVKNLVITVPAFFNDSQRQATKKAGATAGLNVIRIINEPTAAAIAYGLDKKAGWYSKRNVMIFDFFFGGGGGGRGTLDVSLLTIADSVFEVKATAGDTHLGGEDLDNRMVNPCAEQFKRKYNVDVKNACEKAKRRLSFMSETDIDIDCLHQGVDFCLTITRC</sequence>
<keyword evidence="4" id="KW-0346">Stress response</keyword>
<evidence type="ECO:0000256" key="1">
    <source>
        <dbReference type="ARBA" id="ARBA00004319"/>
    </source>
</evidence>